<dbReference type="GO" id="GO:0006565">
    <property type="term" value="P:L-serine catabolic process"/>
    <property type="evidence" value="ECO:0007669"/>
    <property type="project" value="TreeGrafter"/>
</dbReference>
<keyword evidence="8" id="KW-1185">Reference proteome</keyword>
<dbReference type="Proteomes" id="UP000275727">
    <property type="component" value="Chromosome"/>
</dbReference>
<dbReference type="EMBL" id="RBWX01000007">
    <property type="protein sequence ID" value="RKS91095.1"/>
    <property type="molecule type" value="Genomic_DNA"/>
</dbReference>
<dbReference type="GO" id="GO:0006567">
    <property type="term" value="P:L-threonine catabolic process"/>
    <property type="evidence" value="ECO:0007669"/>
    <property type="project" value="TreeGrafter"/>
</dbReference>
<evidence type="ECO:0000256" key="3">
    <source>
        <dbReference type="ARBA" id="ARBA00023239"/>
    </source>
</evidence>
<dbReference type="Proteomes" id="UP000276029">
    <property type="component" value="Unassembled WGS sequence"/>
</dbReference>
<dbReference type="InterPro" id="IPR050147">
    <property type="entry name" value="Ser/Thr_Dehydratase"/>
</dbReference>
<dbReference type="PANTHER" id="PTHR48078:SF6">
    <property type="entry name" value="L-THREONINE DEHYDRATASE CATABOLIC TDCB"/>
    <property type="match status" value="1"/>
</dbReference>
<gene>
    <name evidence="6" type="ORF">DFR51_0643</name>
    <name evidence="5" type="ORF">SmB9_16740</name>
</gene>
<dbReference type="InterPro" id="IPR036052">
    <property type="entry name" value="TrpB-like_PALP_sf"/>
</dbReference>
<keyword evidence="3" id="KW-0456">Lyase</keyword>
<dbReference type="GO" id="GO:0009097">
    <property type="term" value="P:isoleucine biosynthetic process"/>
    <property type="evidence" value="ECO:0007669"/>
    <property type="project" value="TreeGrafter"/>
</dbReference>
<organism evidence="5 7">
    <name type="scientific">Sphingosinicella microcystinivorans</name>
    <dbReference type="NCBI Taxonomy" id="335406"/>
    <lineage>
        <taxon>Bacteria</taxon>
        <taxon>Pseudomonadati</taxon>
        <taxon>Pseudomonadota</taxon>
        <taxon>Alphaproteobacteria</taxon>
        <taxon>Sphingomonadales</taxon>
        <taxon>Sphingosinicellaceae</taxon>
        <taxon>Sphingosinicella</taxon>
    </lineage>
</organism>
<evidence type="ECO:0000259" key="4">
    <source>
        <dbReference type="Pfam" id="PF00291"/>
    </source>
</evidence>
<dbReference type="RefSeq" id="WP_160119138.1">
    <property type="nucleotide sequence ID" value="NZ_AP018711.1"/>
</dbReference>
<dbReference type="GO" id="GO:0004794">
    <property type="term" value="F:threonine deaminase activity"/>
    <property type="evidence" value="ECO:0007669"/>
    <property type="project" value="TreeGrafter"/>
</dbReference>
<proteinExistence type="predicted"/>
<protein>
    <submittedName>
        <fullName evidence="6">L-threonine ammonia-lyase</fullName>
    </submittedName>
    <submittedName>
        <fullName evidence="5">Serine/threonine dehydratase</fullName>
    </submittedName>
</protein>
<accession>A0AAD1G0Y4</accession>
<dbReference type="Gene3D" id="3.40.50.1100">
    <property type="match status" value="2"/>
</dbReference>
<evidence type="ECO:0000313" key="5">
    <source>
        <dbReference type="EMBL" id="BBE34016.1"/>
    </source>
</evidence>
<dbReference type="EMBL" id="AP018711">
    <property type="protein sequence ID" value="BBE34016.1"/>
    <property type="molecule type" value="Genomic_DNA"/>
</dbReference>
<evidence type="ECO:0000256" key="1">
    <source>
        <dbReference type="ARBA" id="ARBA00001933"/>
    </source>
</evidence>
<evidence type="ECO:0000256" key="2">
    <source>
        <dbReference type="ARBA" id="ARBA00022898"/>
    </source>
</evidence>
<keyword evidence="2" id="KW-0663">Pyridoxal phosphate</keyword>
<dbReference type="PANTHER" id="PTHR48078">
    <property type="entry name" value="THREONINE DEHYDRATASE, MITOCHONDRIAL-RELATED"/>
    <property type="match status" value="1"/>
</dbReference>
<evidence type="ECO:0000313" key="8">
    <source>
        <dbReference type="Proteomes" id="UP000276029"/>
    </source>
</evidence>
<comment type="cofactor">
    <cofactor evidence="1">
        <name>pyridoxal 5'-phosphate</name>
        <dbReference type="ChEBI" id="CHEBI:597326"/>
    </cofactor>
</comment>
<dbReference type="Pfam" id="PF00291">
    <property type="entry name" value="PALP"/>
    <property type="match status" value="1"/>
</dbReference>
<dbReference type="GO" id="GO:0003941">
    <property type="term" value="F:L-serine ammonia-lyase activity"/>
    <property type="evidence" value="ECO:0007669"/>
    <property type="project" value="TreeGrafter"/>
</dbReference>
<dbReference type="KEGG" id="smic:SmB9_16740"/>
<sequence>MEEGTDLVGAVQARMAGAEARIRPHIRTTPVEVSSVFSKRAGNTIVLKLEHIQHSGSFKVRGAFSKALAEAGDDRPVLTASSGNHGLAVAHVAGALGRPAEILVPETIAPFKYALLRATSARIVKRGRTGYETLAAVRERAGKGTHLYLPPYNDLEVIAGQTTLGAELMRQDPEIDAIVASSGGGGLVCGVAIGAKAVKPGVTVIGASARNAQTFYRSVAAGHYVKTLERPTLSDGTANALEPGSITVPIGAAMLDETILIGEGAIHRTMQRFARTERWMIEGSAALSLAAAEAIGKTGRFRRIAVIICGRSVDPAKLV</sequence>
<dbReference type="SUPFAM" id="SSF53686">
    <property type="entry name" value="Tryptophan synthase beta subunit-like PLP-dependent enzymes"/>
    <property type="match status" value="1"/>
</dbReference>
<evidence type="ECO:0000313" key="7">
    <source>
        <dbReference type="Proteomes" id="UP000275727"/>
    </source>
</evidence>
<feature type="domain" description="Tryptophan synthase beta chain-like PALP" evidence="4">
    <location>
        <begin position="22"/>
        <end position="310"/>
    </location>
</feature>
<evidence type="ECO:0000313" key="6">
    <source>
        <dbReference type="EMBL" id="RKS91095.1"/>
    </source>
</evidence>
<dbReference type="AlphaFoldDB" id="A0AAD1G0Y4"/>
<name>A0AAD1G0Y4_SPHMI</name>
<reference evidence="6 8" key="2">
    <citation type="submission" date="2018-10" db="EMBL/GenBank/DDBJ databases">
        <title>Genomic Encyclopedia of Type Strains, Phase IV (KMG-IV): sequencing the most valuable type-strain genomes for metagenomic binning, comparative biology and taxonomic classification.</title>
        <authorList>
            <person name="Goeker M."/>
        </authorList>
    </citation>
    <scope>NUCLEOTIDE SEQUENCE [LARGE SCALE GENOMIC DNA]</scope>
    <source>
        <strain evidence="6 8">DSM 19791</strain>
    </source>
</reference>
<reference evidence="5 7" key="1">
    <citation type="submission" date="2018-06" db="EMBL/GenBank/DDBJ databases">
        <title>Complete Genome Sequence of the Microcystin-Degrading Bacterium Sphingosinicella microcystinivorans Strain B-9.</title>
        <authorList>
            <person name="Jin H."/>
            <person name="Nishizawa T."/>
            <person name="Guo Y."/>
            <person name="Nishizawa A."/>
            <person name="Park H."/>
            <person name="Kato H."/>
            <person name="Tsuji K."/>
            <person name="Harada K."/>
        </authorList>
    </citation>
    <scope>NUCLEOTIDE SEQUENCE [LARGE SCALE GENOMIC DNA]</scope>
    <source>
        <strain evidence="5 7">B9</strain>
    </source>
</reference>
<dbReference type="InterPro" id="IPR001926">
    <property type="entry name" value="TrpB-like_PALP"/>
</dbReference>